<proteinExistence type="predicted"/>
<evidence type="ECO:0000256" key="1">
    <source>
        <dbReference type="ARBA" id="ARBA00004141"/>
    </source>
</evidence>
<reference evidence="9 10" key="1">
    <citation type="journal article" date="2018" name="Mol. Biol. Evol.">
        <title>Broad Genomic Sampling Reveals a Smut Pathogenic Ancestry of the Fungal Clade Ustilaginomycotina.</title>
        <authorList>
            <person name="Kijpornyongpan T."/>
            <person name="Mondo S.J."/>
            <person name="Barry K."/>
            <person name="Sandor L."/>
            <person name="Lee J."/>
            <person name="Lipzen A."/>
            <person name="Pangilinan J."/>
            <person name="LaButti K."/>
            <person name="Hainaut M."/>
            <person name="Henrissat B."/>
            <person name="Grigoriev I.V."/>
            <person name="Spatafora J.W."/>
            <person name="Aime M.C."/>
        </authorList>
    </citation>
    <scope>NUCLEOTIDE SEQUENCE [LARGE SCALE GENOMIC DNA]</scope>
    <source>
        <strain evidence="9 10">MCA 3882</strain>
    </source>
</reference>
<feature type="compositionally biased region" description="Basic and acidic residues" evidence="6">
    <location>
        <begin position="1"/>
        <end position="23"/>
    </location>
</feature>
<evidence type="ECO:0000256" key="3">
    <source>
        <dbReference type="ARBA" id="ARBA00022692"/>
    </source>
</evidence>
<sequence>MVLPRLDSEHYKEEVKMDSETPKECLASDSTKTQEDVSAELDAIATQPSVYDDEEYAKFNKPHPEWENIHRFDPKFRWTWREEKKLVKKMDWRIALWAVVMFFCLDLDRENIAQANSDNMLEDLRLTQADYNLGNTLFKLAFLLAELPSQMISKRLGPDRWVPAQITLWSIFSGAQFFMKGRSSFLAFRWMIGMLQGGFIPDIVLYLSYFYTRTELPMRLAFFWVSNYLVKIVSPFLALGLLRLRGASGHAGWRYLFLIEGLITLIVGVFSFIQMPAGPTQTKNWFYRNGWFSVEEEKLIVNRAIRDDPSKADMHNRQGIDWQGFKKSLSDYDLWPMYLIGLIFLLPCYPIANYLTIQLRKFGFTVEATNALSIPAPVLGLLLLILITMISERVKYRIFVASSIAVWNAIFLFTLFGLPANASKWTYWAIASLQQAYPYVHALQVALVSRQAGSVRTRTISAAIYNITVQISAIIGANVYQASDAPLYRKGNLSIAILSCATFVIYIGVYFYYKTRNQQRDKKWNAMSREEQLQYLATTKDEGNRRLDFRFAI</sequence>
<dbReference type="RefSeq" id="XP_025351835.1">
    <property type="nucleotide sequence ID" value="XM_025501503.1"/>
</dbReference>
<organism evidence="9 10">
    <name type="scientific">Meira miltonrushii</name>
    <dbReference type="NCBI Taxonomy" id="1280837"/>
    <lineage>
        <taxon>Eukaryota</taxon>
        <taxon>Fungi</taxon>
        <taxon>Dikarya</taxon>
        <taxon>Basidiomycota</taxon>
        <taxon>Ustilaginomycotina</taxon>
        <taxon>Exobasidiomycetes</taxon>
        <taxon>Exobasidiales</taxon>
        <taxon>Brachybasidiaceae</taxon>
        <taxon>Meira</taxon>
    </lineage>
</organism>
<evidence type="ECO:0000256" key="7">
    <source>
        <dbReference type="SAM" id="Phobius"/>
    </source>
</evidence>
<dbReference type="PANTHER" id="PTHR43791:SF65">
    <property type="entry name" value="MAJOR FACILITATOR SUPERFAMILY (MFS) PROFILE DOMAIN-CONTAINING PROTEIN-RELATED"/>
    <property type="match status" value="1"/>
</dbReference>
<dbReference type="GO" id="GO:0022857">
    <property type="term" value="F:transmembrane transporter activity"/>
    <property type="evidence" value="ECO:0007669"/>
    <property type="project" value="InterPro"/>
</dbReference>
<dbReference type="FunFam" id="1.20.1250.20:FF:000106">
    <property type="entry name" value="MFS transporter, putative"/>
    <property type="match status" value="1"/>
</dbReference>
<dbReference type="STRING" id="1280837.A0A316V5N3"/>
<evidence type="ECO:0000259" key="8">
    <source>
        <dbReference type="PROSITE" id="PS50850"/>
    </source>
</evidence>
<name>A0A316V5N3_9BASI</name>
<accession>A0A316V5N3</accession>
<dbReference type="Proteomes" id="UP000245771">
    <property type="component" value="Unassembled WGS sequence"/>
</dbReference>
<evidence type="ECO:0000313" key="9">
    <source>
        <dbReference type="EMBL" id="PWN31533.1"/>
    </source>
</evidence>
<dbReference type="InParanoid" id="A0A316V5N3"/>
<dbReference type="GeneID" id="37023284"/>
<comment type="subcellular location">
    <subcellularLocation>
        <location evidence="1">Membrane</location>
        <topology evidence="1">Multi-pass membrane protein</topology>
    </subcellularLocation>
</comment>
<evidence type="ECO:0000313" key="10">
    <source>
        <dbReference type="Proteomes" id="UP000245771"/>
    </source>
</evidence>
<feature type="transmembrane region" description="Helical" evidence="7">
    <location>
        <begin position="460"/>
        <end position="481"/>
    </location>
</feature>
<feature type="transmembrane region" description="Helical" evidence="7">
    <location>
        <begin position="161"/>
        <end position="179"/>
    </location>
</feature>
<keyword evidence="5 7" id="KW-0472">Membrane</keyword>
<dbReference type="InterPro" id="IPR011701">
    <property type="entry name" value="MFS"/>
</dbReference>
<keyword evidence="4 7" id="KW-1133">Transmembrane helix</keyword>
<dbReference type="InterPro" id="IPR020846">
    <property type="entry name" value="MFS_dom"/>
</dbReference>
<dbReference type="Pfam" id="PF07690">
    <property type="entry name" value="MFS_1"/>
    <property type="match status" value="1"/>
</dbReference>
<evidence type="ECO:0000256" key="2">
    <source>
        <dbReference type="ARBA" id="ARBA00022448"/>
    </source>
</evidence>
<dbReference type="SUPFAM" id="SSF103473">
    <property type="entry name" value="MFS general substrate transporter"/>
    <property type="match status" value="1"/>
</dbReference>
<evidence type="ECO:0000256" key="4">
    <source>
        <dbReference type="ARBA" id="ARBA00022989"/>
    </source>
</evidence>
<keyword evidence="2" id="KW-0813">Transport</keyword>
<dbReference type="AlphaFoldDB" id="A0A316V5N3"/>
<feature type="transmembrane region" description="Helical" evidence="7">
    <location>
        <begin position="372"/>
        <end position="391"/>
    </location>
</feature>
<feature type="transmembrane region" description="Helical" evidence="7">
    <location>
        <begin position="493"/>
        <end position="513"/>
    </location>
</feature>
<feature type="transmembrane region" description="Helical" evidence="7">
    <location>
        <begin position="221"/>
        <end position="241"/>
    </location>
</feature>
<feature type="region of interest" description="Disordered" evidence="6">
    <location>
        <begin position="1"/>
        <end position="32"/>
    </location>
</feature>
<dbReference type="Gene3D" id="1.20.1250.20">
    <property type="entry name" value="MFS general substrate transporter like domains"/>
    <property type="match status" value="2"/>
</dbReference>
<feature type="transmembrane region" description="Helical" evidence="7">
    <location>
        <begin position="334"/>
        <end position="352"/>
    </location>
</feature>
<dbReference type="GO" id="GO:0016020">
    <property type="term" value="C:membrane"/>
    <property type="evidence" value="ECO:0007669"/>
    <property type="project" value="UniProtKB-SubCell"/>
</dbReference>
<evidence type="ECO:0000256" key="6">
    <source>
        <dbReference type="SAM" id="MobiDB-lite"/>
    </source>
</evidence>
<evidence type="ECO:0000256" key="5">
    <source>
        <dbReference type="ARBA" id="ARBA00023136"/>
    </source>
</evidence>
<feature type="transmembrane region" description="Helical" evidence="7">
    <location>
        <begin position="398"/>
        <end position="419"/>
    </location>
</feature>
<feature type="transmembrane region" description="Helical" evidence="7">
    <location>
        <begin position="185"/>
        <end position="209"/>
    </location>
</feature>
<feature type="transmembrane region" description="Helical" evidence="7">
    <location>
        <begin position="253"/>
        <end position="273"/>
    </location>
</feature>
<dbReference type="PROSITE" id="PS50850">
    <property type="entry name" value="MFS"/>
    <property type="match status" value="1"/>
</dbReference>
<dbReference type="PANTHER" id="PTHR43791">
    <property type="entry name" value="PERMEASE-RELATED"/>
    <property type="match status" value="1"/>
</dbReference>
<feature type="domain" description="Major facilitator superfamily (MFS) profile" evidence="8">
    <location>
        <begin position="94"/>
        <end position="517"/>
    </location>
</feature>
<dbReference type="EMBL" id="KZ819607">
    <property type="protein sequence ID" value="PWN31533.1"/>
    <property type="molecule type" value="Genomic_DNA"/>
</dbReference>
<dbReference type="InterPro" id="IPR036259">
    <property type="entry name" value="MFS_trans_sf"/>
</dbReference>
<keyword evidence="3 7" id="KW-0812">Transmembrane</keyword>
<protein>
    <submittedName>
        <fullName evidence="9">MFS general substrate transporter</fullName>
    </submittedName>
</protein>
<gene>
    <name evidence="9" type="ORF">FA14DRAFT_186141</name>
</gene>
<keyword evidence="10" id="KW-1185">Reference proteome</keyword>
<dbReference type="OrthoDB" id="1935484at2759"/>